<protein>
    <submittedName>
        <fullName evidence="1">Uncharacterized protein</fullName>
    </submittedName>
</protein>
<sequence length="39" mass="4158">MQIITNVLLPIIPGQTHKACKGSIGGVSGDSIQRKINRL</sequence>
<name>A0A2P2QE52_RHIMU</name>
<dbReference type="EMBL" id="GGEC01084752">
    <property type="protein sequence ID" value="MBX65236.1"/>
    <property type="molecule type" value="Transcribed_RNA"/>
</dbReference>
<organism evidence="1">
    <name type="scientific">Rhizophora mucronata</name>
    <name type="common">Asiatic mangrove</name>
    <dbReference type="NCBI Taxonomy" id="61149"/>
    <lineage>
        <taxon>Eukaryota</taxon>
        <taxon>Viridiplantae</taxon>
        <taxon>Streptophyta</taxon>
        <taxon>Embryophyta</taxon>
        <taxon>Tracheophyta</taxon>
        <taxon>Spermatophyta</taxon>
        <taxon>Magnoliopsida</taxon>
        <taxon>eudicotyledons</taxon>
        <taxon>Gunneridae</taxon>
        <taxon>Pentapetalae</taxon>
        <taxon>rosids</taxon>
        <taxon>fabids</taxon>
        <taxon>Malpighiales</taxon>
        <taxon>Rhizophoraceae</taxon>
        <taxon>Rhizophora</taxon>
    </lineage>
</organism>
<reference evidence="1" key="1">
    <citation type="submission" date="2018-02" db="EMBL/GenBank/DDBJ databases">
        <title>Rhizophora mucronata_Transcriptome.</title>
        <authorList>
            <person name="Meera S.P."/>
            <person name="Sreeshan A."/>
            <person name="Augustine A."/>
        </authorList>
    </citation>
    <scope>NUCLEOTIDE SEQUENCE</scope>
    <source>
        <tissue evidence="1">Leaf</tissue>
    </source>
</reference>
<evidence type="ECO:0000313" key="1">
    <source>
        <dbReference type="EMBL" id="MBX65236.1"/>
    </source>
</evidence>
<accession>A0A2P2QE52</accession>
<proteinExistence type="predicted"/>
<dbReference type="AlphaFoldDB" id="A0A2P2QE52"/>